<protein>
    <submittedName>
        <fullName evidence="2">Membrane-associated protein, putative</fullName>
    </submittedName>
</protein>
<evidence type="ECO:0000313" key="2">
    <source>
        <dbReference type="EMBL" id="CUG93920.1"/>
    </source>
</evidence>
<feature type="transmembrane region" description="Helical" evidence="1">
    <location>
        <begin position="37"/>
        <end position="56"/>
    </location>
</feature>
<keyword evidence="1" id="KW-0812">Transmembrane</keyword>
<name>A0A0S4JUE8_BODSA</name>
<feature type="transmembrane region" description="Helical" evidence="1">
    <location>
        <begin position="96"/>
        <end position="115"/>
    </location>
</feature>
<feature type="transmembrane region" description="Helical" evidence="1">
    <location>
        <begin position="63"/>
        <end position="84"/>
    </location>
</feature>
<dbReference type="Proteomes" id="UP000051952">
    <property type="component" value="Unassembled WGS sequence"/>
</dbReference>
<sequence>LVEWSIGALSGGVFGAAAAIIDGTNTNEEDGCQAATWGTWSVIVLGALEIVLALLLKPFSVRLDLVGVVLVGTLALISEVITLAQPGDDDGSASTVATLASVVALVMLMISIVNVTQLKWTLLFSPRADNATTSSQRMFDLDDGPHNRTAMQRSKVAISATTNDAPKSAAHDDEFVTSLKSLTQRDQLERLIVMACRVRAVR</sequence>
<accession>A0A0S4JUE8</accession>
<dbReference type="EMBL" id="CYKH01002207">
    <property type="protein sequence ID" value="CUG93920.1"/>
    <property type="molecule type" value="Genomic_DNA"/>
</dbReference>
<reference evidence="3" key="1">
    <citation type="submission" date="2015-09" db="EMBL/GenBank/DDBJ databases">
        <authorList>
            <consortium name="Pathogen Informatics"/>
        </authorList>
    </citation>
    <scope>NUCLEOTIDE SEQUENCE [LARGE SCALE GENOMIC DNA]</scope>
    <source>
        <strain evidence="3">Lake Konstanz</strain>
    </source>
</reference>
<dbReference type="AlphaFoldDB" id="A0A0S4JUE8"/>
<keyword evidence="1" id="KW-0472">Membrane</keyword>
<evidence type="ECO:0000256" key="1">
    <source>
        <dbReference type="SAM" id="Phobius"/>
    </source>
</evidence>
<feature type="non-terminal residue" evidence="2">
    <location>
        <position position="1"/>
    </location>
</feature>
<dbReference type="VEuPathDB" id="TriTrypDB:BSAL_45595"/>
<gene>
    <name evidence="2" type="ORF">BSAL_45595</name>
</gene>
<proteinExistence type="predicted"/>
<keyword evidence="3" id="KW-1185">Reference proteome</keyword>
<keyword evidence="1" id="KW-1133">Transmembrane helix</keyword>
<evidence type="ECO:0000313" key="3">
    <source>
        <dbReference type="Proteomes" id="UP000051952"/>
    </source>
</evidence>
<organism evidence="2 3">
    <name type="scientific">Bodo saltans</name>
    <name type="common">Flagellated protozoan</name>
    <dbReference type="NCBI Taxonomy" id="75058"/>
    <lineage>
        <taxon>Eukaryota</taxon>
        <taxon>Discoba</taxon>
        <taxon>Euglenozoa</taxon>
        <taxon>Kinetoplastea</taxon>
        <taxon>Metakinetoplastina</taxon>
        <taxon>Eubodonida</taxon>
        <taxon>Bodonidae</taxon>
        <taxon>Bodo</taxon>
    </lineage>
</organism>